<feature type="transmembrane region" description="Helical" evidence="6">
    <location>
        <begin position="457"/>
        <end position="478"/>
    </location>
</feature>
<feature type="domain" description="AB hydrolase-1" evidence="7">
    <location>
        <begin position="516"/>
        <end position="595"/>
    </location>
</feature>
<dbReference type="Pfam" id="PF00561">
    <property type="entry name" value="Abhydrolase_1"/>
    <property type="match status" value="1"/>
</dbReference>
<feature type="transmembrane region" description="Helical" evidence="6">
    <location>
        <begin position="37"/>
        <end position="53"/>
    </location>
</feature>
<feature type="transmembrane region" description="Helical" evidence="6">
    <location>
        <begin position="173"/>
        <end position="193"/>
    </location>
</feature>
<feature type="transmembrane region" description="Helical" evidence="6">
    <location>
        <begin position="249"/>
        <end position="273"/>
    </location>
</feature>
<keyword evidence="2" id="KW-0813">Transport</keyword>
<dbReference type="GO" id="GO:0017000">
    <property type="term" value="P:antibiotic biosynthetic process"/>
    <property type="evidence" value="ECO:0007669"/>
    <property type="project" value="UniProtKB-ARBA"/>
</dbReference>
<evidence type="ECO:0000256" key="6">
    <source>
        <dbReference type="SAM" id="Phobius"/>
    </source>
</evidence>
<evidence type="ECO:0000256" key="2">
    <source>
        <dbReference type="ARBA" id="ARBA00022448"/>
    </source>
</evidence>
<dbReference type="GO" id="GO:0022857">
    <property type="term" value="F:transmembrane transporter activity"/>
    <property type="evidence" value="ECO:0007669"/>
    <property type="project" value="InterPro"/>
</dbReference>
<organism evidence="8 9">
    <name type="scientific">Penicillium brevicompactum</name>
    <dbReference type="NCBI Taxonomy" id="5074"/>
    <lineage>
        <taxon>Eukaryota</taxon>
        <taxon>Fungi</taxon>
        <taxon>Dikarya</taxon>
        <taxon>Ascomycota</taxon>
        <taxon>Pezizomycotina</taxon>
        <taxon>Eurotiomycetes</taxon>
        <taxon>Eurotiomycetidae</taxon>
        <taxon>Eurotiales</taxon>
        <taxon>Aspergillaceae</taxon>
        <taxon>Penicillium</taxon>
    </lineage>
</organism>
<dbReference type="EMBL" id="JAPZBQ010000001">
    <property type="protein sequence ID" value="KAJ5351027.1"/>
    <property type="molecule type" value="Genomic_DNA"/>
</dbReference>
<dbReference type="Gene3D" id="1.20.1740.10">
    <property type="entry name" value="Amino acid/polyamine transporter I"/>
    <property type="match status" value="1"/>
</dbReference>
<reference evidence="8" key="1">
    <citation type="submission" date="2022-12" db="EMBL/GenBank/DDBJ databases">
        <authorList>
            <person name="Petersen C."/>
        </authorList>
    </citation>
    <scope>NUCLEOTIDE SEQUENCE</scope>
    <source>
        <strain evidence="8">IBT 35673</strain>
    </source>
</reference>
<dbReference type="SUPFAM" id="SSF53474">
    <property type="entry name" value="alpha/beta-Hydrolases"/>
    <property type="match status" value="1"/>
</dbReference>
<dbReference type="PANTHER" id="PTHR45649">
    <property type="entry name" value="AMINO-ACID PERMEASE BAT1"/>
    <property type="match status" value="1"/>
</dbReference>
<dbReference type="GO" id="GO:0016020">
    <property type="term" value="C:membrane"/>
    <property type="evidence" value="ECO:0007669"/>
    <property type="project" value="UniProtKB-SubCell"/>
</dbReference>
<evidence type="ECO:0000259" key="7">
    <source>
        <dbReference type="Pfam" id="PF00561"/>
    </source>
</evidence>
<dbReference type="Proteomes" id="UP001147695">
    <property type="component" value="Unassembled WGS sequence"/>
</dbReference>
<dbReference type="InterPro" id="IPR000073">
    <property type="entry name" value="AB_hydrolase_1"/>
</dbReference>
<dbReference type="AlphaFoldDB" id="A0A9W9UN63"/>
<evidence type="ECO:0000256" key="1">
    <source>
        <dbReference type="ARBA" id="ARBA00004141"/>
    </source>
</evidence>
<feature type="transmembrane region" description="Helical" evidence="6">
    <location>
        <begin position="425"/>
        <end position="445"/>
    </location>
</feature>
<feature type="transmembrane region" description="Helical" evidence="6">
    <location>
        <begin position="144"/>
        <end position="161"/>
    </location>
</feature>
<feature type="transmembrane region" description="Helical" evidence="6">
    <location>
        <begin position="380"/>
        <end position="404"/>
    </location>
</feature>
<dbReference type="PANTHER" id="PTHR45649:SF14">
    <property type="entry name" value="GABA PERMEASE"/>
    <property type="match status" value="1"/>
</dbReference>
<sequence>MDPVVASESKVVELEKPISDEEQLTALGHVQELRREFSLWSIVCLQISLMATWEALSSVVTTALTNGGAPCLFYNYIIALVGTIFIVLSLGEIASVYPTAGGWISIGGQLVFSASAAFAAGLQFQALITLNNLDSYTPTRWQGMLFYWLILAYSTSLNIWGSKILPHTNTAAGVLHVVGFVGIVIVLGVLPPKHTTNYVFTEFSNTSGWNSDGVSWLVGLLSTVYPFLGYDAACHLSEELPKPSRNVPLAMIGSVTINGVIGLVYAIVLLFSLGDLESLLQSKTGFPFIQLFLDVTKSRAGASIMTLCVTFIATAANAACVTSTSRTAWAFARDRGLPASQFLSTVHPTLRVPVHMVLVVGFLQMLLGLIYLGSSTAFNAVLSMAILGMYASYLSPIIFMLIYGRRNSASIVRGLGLGSFNLGPRWGPVVNIVAIMWLFIAMVFSTFPTLQPVTPENMNYCIVVTMGWMMIGGAYFYIFGGKQRFSGPVIELAEDSPFGGTSAGYEMWQPYDESKPTLLMINAFTMTSELYRPQFEDDQLSKAMNLLAIEPLGHGRTSTMRNHWTYWDTAEMNLQVLDALGIEKAFVLGTSQGGFDPGDDYCDAVVSIGLNDCSTEVRELWRGIIKATYQGADGRRRIRMAAINLAERDGLRLRLPDVVCPVHWIHGTKDAVFSVRNAEEEIQMFTGSSNAQLTTIEDGAHFLSASHPSLVNAAVLNFVVNEPAE</sequence>
<evidence type="ECO:0000256" key="3">
    <source>
        <dbReference type="ARBA" id="ARBA00022692"/>
    </source>
</evidence>
<gene>
    <name evidence="8" type="ORF">N7452_000001</name>
</gene>
<feature type="transmembrane region" description="Helical" evidence="6">
    <location>
        <begin position="213"/>
        <end position="237"/>
    </location>
</feature>
<feature type="transmembrane region" description="Helical" evidence="6">
    <location>
        <begin position="304"/>
        <end position="331"/>
    </location>
</feature>
<name>A0A9W9UN63_PENBR</name>
<accession>A0A9W9UN63</accession>
<feature type="transmembrane region" description="Helical" evidence="6">
    <location>
        <begin position="352"/>
        <end position="374"/>
    </location>
</feature>
<dbReference type="InterPro" id="IPR029058">
    <property type="entry name" value="AB_hydrolase_fold"/>
</dbReference>
<feature type="transmembrane region" description="Helical" evidence="6">
    <location>
        <begin position="73"/>
        <end position="91"/>
    </location>
</feature>
<comment type="caution">
    <text evidence="8">The sequence shown here is derived from an EMBL/GenBank/DDBJ whole genome shotgun (WGS) entry which is preliminary data.</text>
</comment>
<evidence type="ECO:0000256" key="5">
    <source>
        <dbReference type="ARBA" id="ARBA00023136"/>
    </source>
</evidence>
<evidence type="ECO:0000256" key="4">
    <source>
        <dbReference type="ARBA" id="ARBA00022989"/>
    </source>
</evidence>
<reference evidence="8" key="2">
    <citation type="journal article" date="2023" name="IMA Fungus">
        <title>Comparative genomic study of the Penicillium genus elucidates a diverse pangenome and 15 lateral gene transfer events.</title>
        <authorList>
            <person name="Petersen C."/>
            <person name="Sorensen T."/>
            <person name="Nielsen M.R."/>
            <person name="Sondergaard T.E."/>
            <person name="Sorensen J.L."/>
            <person name="Fitzpatrick D.A."/>
            <person name="Frisvad J.C."/>
            <person name="Nielsen K.L."/>
        </authorList>
    </citation>
    <scope>NUCLEOTIDE SEQUENCE</scope>
    <source>
        <strain evidence="8">IBT 35673</strain>
    </source>
</reference>
<feature type="transmembrane region" description="Helical" evidence="6">
    <location>
        <begin position="103"/>
        <end position="124"/>
    </location>
</feature>
<dbReference type="Gene3D" id="3.40.50.1820">
    <property type="entry name" value="alpha/beta hydrolase"/>
    <property type="match status" value="2"/>
</dbReference>
<protein>
    <submittedName>
        <fullName evidence="8">Amino acid/polyamine transporter I</fullName>
    </submittedName>
</protein>
<proteinExistence type="predicted"/>
<comment type="subcellular location">
    <subcellularLocation>
        <location evidence="1">Membrane</location>
        <topology evidence="1">Multi-pass membrane protein</topology>
    </subcellularLocation>
</comment>
<dbReference type="GO" id="GO:0072330">
    <property type="term" value="P:monocarboxylic acid biosynthetic process"/>
    <property type="evidence" value="ECO:0007669"/>
    <property type="project" value="UniProtKB-ARBA"/>
</dbReference>
<keyword evidence="4 6" id="KW-1133">Transmembrane helix</keyword>
<dbReference type="Pfam" id="PF13520">
    <property type="entry name" value="AA_permease_2"/>
    <property type="match status" value="1"/>
</dbReference>
<evidence type="ECO:0000313" key="8">
    <source>
        <dbReference type="EMBL" id="KAJ5351027.1"/>
    </source>
</evidence>
<dbReference type="InterPro" id="IPR002293">
    <property type="entry name" value="AA/rel_permease1"/>
</dbReference>
<keyword evidence="3 6" id="KW-0812">Transmembrane</keyword>
<evidence type="ECO:0000313" key="9">
    <source>
        <dbReference type="Proteomes" id="UP001147695"/>
    </source>
</evidence>
<keyword evidence="5 6" id="KW-0472">Membrane</keyword>